<feature type="compositionally biased region" description="Basic and acidic residues" evidence="1">
    <location>
        <begin position="83"/>
        <end position="97"/>
    </location>
</feature>
<feature type="compositionally biased region" description="Polar residues" evidence="1">
    <location>
        <begin position="38"/>
        <end position="47"/>
    </location>
</feature>
<feature type="compositionally biased region" description="Acidic residues" evidence="1">
    <location>
        <begin position="145"/>
        <end position="164"/>
    </location>
</feature>
<dbReference type="SUPFAM" id="SSF47794">
    <property type="entry name" value="Rad51 N-terminal domain-like"/>
    <property type="match status" value="1"/>
</dbReference>
<dbReference type="Gene3D" id="1.10.150.20">
    <property type="entry name" value="5' to 3' exonuclease, C-terminal subdomain"/>
    <property type="match status" value="1"/>
</dbReference>
<reference evidence="2" key="1">
    <citation type="submission" date="2020-11" db="EMBL/GenBank/DDBJ databases">
        <title>Carbohydrate-dependent, anaerobic sulfur respiration: A novel catabolism in halophilic archaea.</title>
        <authorList>
            <person name="Sorokin D.Y."/>
            <person name="Messina E."/>
            <person name="Smedile F."/>
            <person name="La Cono V."/>
            <person name="Hallsworth J.E."/>
            <person name="Yakimov M.M."/>
        </authorList>
    </citation>
    <scope>NUCLEOTIDE SEQUENCE</scope>
    <source>
        <strain evidence="2">HSR12-1</strain>
    </source>
</reference>
<feature type="compositionally biased region" description="Basic and acidic residues" evidence="1">
    <location>
        <begin position="48"/>
        <end position="61"/>
    </location>
</feature>
<proteinExistence type="predicted"/>
<dbReference type="Proteomes" id="UP000663525">
    <property type="component" value="Chromosome"/>
</dbReference>
<dbReference type="AlphaFoldDB" id="A0A897N5L0"/>
<protein>
    <submittedName>
        <fullName evidence="2">Putative nucleic acid binding protein, containing HHH domain</fullName>
    </submittedName>
</protein>
<dbReference type="Pfam" id="PF14520">
    <property type="entry name" value="HHH_5"/>
    <property type="match status" value="1"/>
</dbReference>
<dbReference type="GeneID" id="68854909"/>
<evidence type="ECO:0000313" key="2">
    <source>
        <dbReference type="EMBL" id="QSG05646.1"/>
    </source>
</evidence>
<organism evidence="2 3">
    <name type="scientific">Halapricum desulfuricans</name>
    <dbReference type="NCBI Taxonomy" id="2841257"/>
    <lineage>
        <taxon>Archaea</taxon>
        <taxon>Methanobacteriati</taxon>
        <taxon>Methanobacteriota</taxon>
        <taxon>Stenosarchaea group</taxon>
        <taxon>Halobacteria</taxon>
        <taxon>Halobacteriales</taxon>
        <taxon>Haloarculaceae</taxon>
        <taxon>Halapricum</taxon>
    </lineage>
</organism>
<feature type="compositionally biased region" description="Basic and acidic residues" evidence="1">
    <location>
        <begin position="106"/>
        <end position="140"/>
    </location>
</feature>
<dbReference type="EMBL" id="CP064787">
    <property type="protein sequence ID" value="QSG05646.1"/>
    <property type="molecule type" value="Genomic_DNA"/>
</dbReference>
<evidence type="ECO:0000256" key="1">
    <source>
        <dbReference type="SAM" id="MobiDB-lite"/>
    </source>
</evidence>
<dbReference type="RefSeq" id="WP_229115465.1">
    <property type="nucleotide sequence ID" value="NZ_CP064787.1"/>
</dbReference>
<name>A0A897N5L0_9EURY</name>
<accession>A0A897N5L0</accession>
<gene>
    <name evidence="2" type="ORF">HSR121_1300</name>
</gene>
<dbReference type="InterPro" id="IPR010995">
    <property type="entry name" value="DNA_repair_Rad51/TF_NusA_a-hlx"/>
</dbReference>
<feature type="region of interest" description="Disordered" evidence="1">
    <location>
        <begin position="13"/>
        <end position="169"/>
    </location>
</feature>
<feature type="compositionally biased region" description="Basic and acidic residues" evidence="1">
    <location>
        <begin position="23"/>
        <end position="33"/>
    </location>
</feature>
<evidence type="ECO:0000313" key="3">
    <source>
        <dbReference type="Proteomes" id="UP000663525"/>
    </source>
</evidence>
<sequence length="218" mass="23244">MGLSDLFDRIKAALGLGGPRGQQSERRPPRTGDEPATDSPSEETTVTVEREPSTESEDAVKGTDTTGEAVEEADSSTTENTEAVEKGESESDERPSEQEPDEDGESGDRAGETELDQKPGAERGEAESSRETEPDEKTETAESSGETESDEPDAGEDLGTDEPTDVIKGIGSTYADRLADAGVETVADLAARDADALAEETGISEKRLQTWIERAKHR</sequence>
<dbReference type="GO" id="GO:0000166">
    <property type="term" value="F:nucleotide binding"/>
    <property type="evidence" value="ECO:0007669"/>
    <property type="project" value="InterPro"/>
</dbReference>